<accession>A0A517NH37</accession>
<gene>
    <name evidence="1" type="ORF">K227x_48590</name>
</gene>
<reference evidence="1 2" key="1">
    <citation type="submission" date="2019-02" db="EMBL/GenBank/DDBJ databases">
        <title>Deep-cultivation of Planctomycetes and their phenomic and genomic characterization uncovers novel biology.</title>
        <authorList>
            <person name="Wiegand S."/>
            <person name="Jogler M."/>
            <person name="Boedeker C."/>
            <person name="Pinto D."/>
            <person name="Vollmers J."/>
            <person name="Rivas-Marin E."/>
            <person name="Kohn T."/>
            <person name="Peeters S.H."/>
            <person name="Heuer A."/>
            <person name="Rast P."/>
            <person name="Oberbeckmann S."/>
            <person name="Bunk B."/>
            <person name="Jeske O."/>
            <person name="Meyerdierks A."/>
            <person name="Storesund J.E."/>
            <person name="Kallscheuer N."/>
            <person name="Luecker S."/>
            <person name="Lage O.M."/>
            <person name="Pohl T."/>
            <person name="Merkel B.J."/>
            <person name="Hornburger P."/>
            <person name="Mueller R.-W."/>
            <person name="Bruemmer F."/>
            <person name="Labrenz M."/>
            <person name="Spormann A.M."/>
            <person name="Op den Camp H."/>
            <person name="Overmann J."/>
            <person name="Amann R."/>
            <person name="Jetten M.S.M."/>
            <person name="Mascher T."/>
            <person name="Medema M.H."/>
            <person name="Devos D.P."/>
            <person name="Kaster A.-K."/>
            <person name="Ovreas L."/>
            <person name="Rohde M."/>
            <person name="Galperin M.Y."/>
            <person name="Jogler C."/>
        </authorList>
    </citation>
    <scope>NUCLEOTIDE SEQUENCE [LARGE SCALE GENOMIC DNA]</scope>
    <source>
        <strain evidence="1 2">K22_7</strain>
    </source>
</reference>
<protein>
    <submittedName>
        <fullName evidence="1">Uncharacterized protein</fullName>
    </submittedName>
</protein>
<evidence type="ECO:0000313" key="2">
    <source>
        <dbReference type="Proteomes" id="UP000318538"/>
    </source>
</evidence>
<organism evidence="1 2">
    <name type="scientific">Rubripirellula lacrimiformis</name>
    <dbReference type="NCBI Taxonomy" id="1930273"/>
    <lineage>
        <taxon>Bacteria</taxon>
        <taxon>Pseudomonadati</taxon>
        <taxon>Planctomycetota</taxon>
        <taxon>Planctomycetia</taxon>
        <taxon>Pirellulales</taxon>
        <taxon>Pirellulaceae</taxon>
        <taxon>Rubripirellula</taxon>
    </lineage>
</organism>
<dbReference type="Proteomes" id="UP000318538">
    <property type="component" value="Chromosome"/>
</dbReference>
<dbReference type="OrthoDB" id="291964at2"/>
<proteinExistence type="predicted"/>
<keyword evidence="2" id="KW-1185">Reference proteome</keyword>
<dbReference type="AlphaFoldDB" id="A0A517NH37"/>
<evidence type="ECO:0000313" key="1">
    <source>
        <dbReference type="EMBL" id="QDT06449.1"/>
    </source>
</evidence>
<name>A0A517NH37_9BACT</name>
<sequence length="71" mass="7745">MNSIQTLEQPSSLTTAHRCDEALENTKPAAESVVSPPAVPMLENIVDAIRLDAMHDSLRYVLRSNTGHDGE</sequence>
<dbReference type="RefSeq" id="WP_145173093.1">
    <property type="nucleotide sequence ID" value="NZ_CP036525.1"/>
</dbReference>
<dbReference type="EMBL" id="CP036525">
    <property type="protein sequence ID" value="QDT06449.1"/>
    <property type="molecule type" value="Genomic_DNA"/>
</dbReference>
<dbReference type="KEGG" id="rlc:K227x_48590"/>